<name>A0ABT9Z5F1_9BACI</name>
<dbReference type="Proteomes" id="UP001232245">
    <property type="component" value="Unassembled WGS sequence"/>
</dbReference>
<accession>A0ABT9Z5F1</accession>
<evidence type="ECO:0000313" key="3">
    <source>
        <dbReference type="EMBL" id="MDQ0227194.1"/>
    </source>
</evidence>
<evidence type="ECO:0000256" key="2">
    <source>
        <dbReference type="SAM" id="SignalP"/>
    </source>
</evidence>
<organism evidence="3 4">
    <name type="scientific">Metabacillus niabensis</name>
    <dbReference type="NCBI Taxonomy" id="324854"/>
    <lineage>
        <taxon>Bacteria</taxon>
        <taxon>Bacillati</taxon>
        <taxon>Bacillota</taxon>
        <taxon>Bacilli</taxon>
        <taxon>Bacillales</taxon>
        <taxon>Bacillaceae</taxon>
        <taxon>Metabacillus</taxon>
    </lineage>
</organism>
<dbReference type="EMBL" id="JAUSTZ010000008">
    <property type="protein sequence ID" value="MDQ0227194.1"/>
    <property type="molecule type" value="Genomic_DNA"/>
</dbReference>
<dbReference type="RefSeq" id="WP_174881365.1">
    <property type="nucleotide sequence ID" value="NZ_CADEPK010000353.1"/>
</dbReference>
<keyword evidence="4" id="KW-1185">Reference proteome</keyword>
<comment type="caution">
    <text evidence="3">The sequence shown here is derived from an EMBL/GenBank/DDBJ whole genome shotgun (WGS) entry which is preliminary data.</text>
</comment>
<protein>
    <recommendedName>
        <fullName evidence="5">DUF4247 domain-containing protein</fullName>
    </recommendedName>
</protein>
<evidence type="ECO:0000313" key="4">
    <source>
        <dbReference type="Proteomes" id="UP001232245"/>
    </source>
</evidence>
<evidence type="ECO:0000256" key="1">
    <source>
        <dbReference type="SAM" id="MobiDB-lite"/>
    </source>
</evidence>
<reference evidence="3 4" key="1">
    <citation type="submission" date="2023-07" db="EMBL/GenBank/DDBJ databases">
        <title>Genomic Encyclopedia of Type Strains, Phase IV (KMG-IV): sequencing the most valuable type-strain genomes for metagenomic binning, comparative biology and taxonomic classification.</title>
        <authorList>
            <person name="Goeker M."/>
        </authorList>
    </citation>
    <scope>NUCLEOTIDE SEQUENCE [LARGE SCALE GENOMIC DNA]</scope>
    <source>
        <strain evidence="3 4">DSM 17723</strain>
    </source>
</reference>
<dbReference type="InterPro" id="IPR025341">
    <property type="entry name" value="DUF4247"/>
</dbReference>
<dbReference type="Pfam" id="PF14042">
    <property type="entry name" value="DUF4247"/>
    <property type="match status" value="1"/>
</dbReference>
<proteinExistence type="predicted"/>
<feature type="signal peptide" evidence="2">
    <location>
        <begin position="1"/>
        <end position="17"/>
    </location>
</feature>
<feature type="region of interest" description="Disordered" evidence="1">
    <location>
        <begin position="165"/>
        <end position="203"/>
    </location>
</feature>
<feature type="compositionally biased region" description="Low complexity" evidence="1">
    <location>
        <begin position="175"/>
        <end position="194"/>
    </location>
</feature>
<feature type="chain" id="PRO_5046038475" description="DUF4247 domain-containing protein" evidence="2">
    <location>
        <begin position="18"/>
        <end position="203"/>
    </location>
</feature>
<dbReference type="PROSITE" id="PS51257">
    <property type="entry name" value="PROKAR_LIPOPROTEIN"/>
    <property type="match status" value="1"/>
</dbReference>
<gene>
    <name evidence="3" type="ORF">J2S02_003539</name>
</gene>
<keyword evidence="2" id="KW-0732">Signal</keyword>
<sequence>MKKPLLFVMLSFSLLLAACGNIEGSTSGTIFKDEIAEYIDTNYILQDVVTGQSGSNDISEIYLAENKSIDEVSKELQDHEKPREISEKVNNKQVLIYQDVFISLTLSEDNQDDTMVEISSYDFVRNNYHPNYFNGLFALWILDDILRDDNWANKRERKCSATNDDCYQGYGASGGTYKSSTSGSTSVRGSTSTVRGGGPGAGK</sequence>
<evidence type="ECO:0008006" key="5">
    <source>
        <dbReference type="Google" id="ProtNLM"/>
    </source>
</evidence>